<comment type="pathway">
    <text evidence="13 15">Amino-acid biosynthesis; L-isoleucine biosynthesis; L-isoleucine from 2-oxobutanoate: step 3/4.</text>
</comment>
<dbReference type="InterPro" id="IPR000581">
    <property type="entry name" value="ILV_EDD_N"/>
</dbReference>
<dbReference type="InterPro" id="IPR056740">
    <property type="entry name" value="ILV_EDD_C"/>
</dbReference>
<comment type="caution">
    <text evidence="18">The sequence shown here is derived from an EMBL/GenBank/DDBJ whole genome shotgun (WGS) entry which is preliminary data.</text>
</comment>
<dbReference type="Pfam" id="PF24877">
    <property type="entry name" value="ILV_EDD_C"/>
    <property type="match status" value="1"/>
</dbReference>
<dbReference type="SUPFAM" id="SSF52016">
    <property type="entry name" value="LeuD/IlvD-like"/>
    <property type="match status" value="1"/>
</dbReference>
<reference evidence="18 20" key="1">
    <citation type="journal article" date="2015" name="Biotechnol. Bioeng.">
        <title>Genome sequence and phenotypic characterization of Caulobacter segnis.</title>
        <authorList>
            <person name="Patel S."/>
            <person name="Fletcher B."/>
            <person name="Scott D.C."/>
            <person name="Ely B."/>
        </authorList>
    </citation>
    <scope>NUCLEOTIDE SEQUENCE [LARGE SCALE GENOMIC DNA]</scope>
    <source>
        <strain evidence="18 20">PS02</strain>
    </source>
</reference>
<dbReference type="PANTHER" id="PTHR43661">
    <property type="entry name" value="D-XYLONATE DEHYDRATASE"/>
    <property type="match status" value="1"/>
</dbReference>
<evidence type="ECO:0000256" key="7">
    <source>
        <dbReference type="ARBA" id="ARBA00023004"/>
    </source>
</evidence>
<keyword evidence="7 15" id="KW-0408">Iron</keyword>
<dbReference type="InterPro" id="IPR042096">
    <property type="entry name" value="Dihydro-acid_dehy_C"/>
</dbReference>
<organism evidence="18 20">
    <name type="scientific">Clostridium coskatii</name>
    <dbReference type="NCBI Taxonomy" id="1705578"/>
    <lineage>
        <taxon>Bacteria</taxon>
        <taxon>Bacillati</taxon>
        <taxon>Bacillota</taxon>
        <taxon>Clostridia</taxon>
        <taxon>Eubacteriales</taxon>
        <taxon>Clostridiaceae</taxon>
        <taxon>Clostridium</taxon>
    </lineage>
</organism>
<comment type="cofactor">
    <cofactor evidence="15">
        <name>[2Fe-2S] cluster</name>
        <dbReference type="ChEBI" id="CHEBI:190135"/>
    </cofactor>
    <text evidence="15">Binds 1 [2Fe-2S] cluster per subunit. This cluster acts as a Lewis acid cofactor.</text>
</comment>
<keyword evidence="8 15" id="KW-0411">Iron-sulfur</keyword>
<dbReference type="PROSITE" id="PS00886">
    <property type="entry name" value="ILVD_EDD_1"/>
    <property type="match status" value="1"/>
</dbReference>
<keyword evidence="21" id="KW-1185">Reference proteome</keyword>
<reference evidence="19 21" key="2">
    <citation type="journal article" date="2016" name="Front. Microbiol.">
        <title>Industrial Acetogenic Biocatalysts: A Comparative Metabolic and Genomic Analysis.</title>
        <authorList>
            <person name="Bengelsdorf F."/>
            <person name="Poehlein A."/>
            <person name="Sonja S."/>
            <person name="Erz C."/>
            <person name="Hummel T."/>
            <person name="Hoffmeister S."/>
            <person name="Daniel R."/>
            <person name="Durre P."/>
        </authorList>
    </citation>
    <scope>NUCLEOTIDE SEQUENCE [LARGE SCALE GENOMIC DNA]</scope>
    <source>
        <strain evidence="19 21">PTA-10522</strain>
    </source>
</reference>
<comment type="catalytic activity">
    <reaction evidence="11">
        <text>(2R)-2,3-dihydroxy-3-methylbutanoate = 3-methyl-2-oxobutanoate + H2O</text>
        <dbReference type="Rhea" id="RHEA:24809"/>
        <dbReference type="ChEBI" id="CHEBI:11851"/>
        <dbReference type="ChEBI" id="CHEBI:15377"/>
        <dbReference type="ChEBI" id="CHEBI:49072"/>
        <dbReference type="EC" id="4.2.1.9"/>
    </reaction>
    <physiologicalReaction direction="left-to-right" evidence="11">
        <dbReference type="Rhea" id="RHEA:24810"/>
    </physiologicalReaction>
</comment>
<feature type="active site" description="Proton acceptor" evidence="15">
    <location>
        <position position="468"/>
    </location>
</feature>
<evidence type="ECO:0000256" key="13">
    <source>
        <dbReference type="ARBA" id="ARBA00029437"/>
    </source>
</evidence>
<dbReference type="SUPFAM" id="SSF143975">
    <property type="entry name" value="IlvD/EDD N-terminal domain-like"/>
    <property type="match status" value="1"/>
</dbReference>
<dbReference type="GO" id="GO:0051537">
    <property type="term" value="F:2 iron, 2 sulfur cluster binding"/>
    <property type="evidence" value="ECO:0007669"/>
    <property type="project" value="UniProtKB-UniRule"/>
</dbReference>
<evidence type="ECO:0000256" key="12">
    <source>
        <dbReference type="ARBA" id="ARBA00029436"/>
    </source>
</evidence>
<comment type="caution">
    <text evidence="15">Lacks conserved residue(s) required for the propagation of feature annotation.</text>
</comment>
<keyword evidence="4 15" id="KW-0001">2Fe-2S</keyword>
<feature type="modified residue" description="N6-carboxylysine" evidence="15">
    <location>
        <position position="121"/>
    </location>
</feature>
<proteinExistence type="inferred from homology"/>
<feature type="binding site" evidence="15">
    <location>
        <position position="120"/>
    </location>
    <ligand>
        <name>Mg(2+)</name>
        <dbReference type="ChEBI" id="CHEBI:18420"/>
    </ligand>
</feature>
<evidence type="ECO:0000256" key="2">
    <source>
        <dbReference type="ARBA" id="ARBA00006486"/>
    </source>
</evidence>
<feature type="domain" description="Dihydroxy-acid/6-phosphogluconate dehydratase N-terminal" evidence="16">
    <location>
        <begin position="31"/>
        <end position="347"/>
    </location>
</feature>
<dbReference type="GO" id="GO:0009099">
    <property type="term" value="P:L-valine biosynthetic process"/>
    <property type="evidence" value="ECO:0007669"/>
    <property type="project" value="UniProtKB-UniRule"/>
</dbReference>
<comment type="similarity">
    <text evidence="2 15">Belongs to the IlvD/Edd family.</text>
</comment>
<dbReference type="GO" id="GO:0009097">
    <property type="term" value="P:isoleucine biosynthetic process"/>
    <property type="evidence" value="ECO:0007669"/>
    <property type="project" value="UniProtKB-UniRule"/>
</dbReference>
<evidence type="ECO:0000313" key="19">
    <source>
        <dbReference type="EMBL" id="OBR89787.1"/>
    </source>
</evidence>
<gene>
    <name evidence="18" type="primary">ilvD_1</name>
    <name evidence="15" type="synonym">ilvD</name>
    <name evidence="19" type="synonym">ilvD_2</name>
    <name evidence="19" type="ORF">CLCOS_42860</name>
    <name evidence="18" type="ORF">WX73_01477</name>
</gene>
<dbReference type="Proteomes" id="UP000077384">
    <property type="component" value="Unassembled WGS sequence"/>
</dbReference>
<feature type="domain" description="Dihydroxy-acid/6-phosphogluconate dehydratase C-terminal" evidence="17">
    <location>
        <begin position="358"/>
        <end position="549"/>
    </location>
</feature>
<dbReference type="RefSeq" id="WP_063599949.1">
    <property type="nucleotide sequence ID" value="NZ_LITQ01000001.1"/>
</dbReference>
<keyword evidence="10 15" id="KW-0100">Branched-chain amino acid biosynthesis</keyword>
<dbReference type="HAMAP" id="MF_00012">
    <property type="entry name" value="IlvD"/>
    <property type="match status" value="1"/>
</dbReference>
<feature type="binding site" description="via carbamate group" evidence="15">
    <location>
        <position position="121"/>
    </location>
    <ligand>
        <name>Mg(2+)</name>
        <dbReference type="ChEBI" id="CHEBI:18420"/>
    </ligand>
</feature>
<evidence type="ECO:0000259" key="16">
    <source>
        <dbReference type="Pfam" id="PF00920"/>
    </source>
</evidence>
<accession>A0A166UMQ7</accession>
<evidence type="ECO:0000256" key="14">
    <source>
        <dbReference type="ARBA" id="ARBA00029490"/>
    </source>
</evidence>
<comment type="catalytic activity">
    <reaction evidence="15">
        <text>(2R,3R)-2,3-dihydroxy-3-methylpentanoate = (S)-3-methyl-2-oxopentanoate + H2O</text>
        <dbReference type="Rhea" id="RHEA:27694"/>
        <dbReference type="ChEBI" id="CHEBI:15377"/>
        <dbReference type="ChEBI" id="CHEBI:35146"/>
        <dbReference type="ChEBI" id="CHEBI:49258"/>
        <dbReference type="EC" id="4.2.1.9"/>
    </reaction>
</comment>
<evidence type="ECO:0000256" key="15">
    <source>
        <dbReference type="HAMAP-Rule" id="MF_00012"/>
    </source>
</evidence>
<evidence type="ECO:0000256" key="5">
    <source>
        <dbReference type="ARBA" id="ARBA00022723"/>
    </source>
</evidence>
<dbReference type="FunFam" id="3.50.30.80:FF:000001">
    <property type="entry name" value="Dihydroxy-acid dehydratase"/>
    <property type="match status" value="1"/>
</dbReference>
<dbReference type="PROSITE" id="PS00887">
    <property type="entry name" value="ILVD_EDD_2"/>
    <property type="match status" value="1"/>
</dbReference>
<evidence type="ECO:0000313" key="20">
    <source>
        <dbReference type="Proteomes" id="UP000077384"/>
    </source>
</evidence>
<dbReference type="InterPro" id="IPR004404">
    <property type="entry name" value="DihydroxyA_deHydtase"/>
</dbReference>
<comment type="subunit">
    <text evidence="15">Homodimer.</text>
</comment>
<dbReference type="EMBL" id="LROR01000109">
    <property type="protein sequence ID" value="OBR89787.1"/>
    <property type="molecule type" value="Genomic_DNA"/>
</dbReference>
<keyword evidence="5 15" id="KW-0479">Metal-binding</keyword>
<feature type="binding site" evidence="15">
    <location>
        <position position="78"/>
    </location>
    <ligand>
        <name>Mg(2+)</name>
        <dbReference type="ChEBI" id="CHEBI:18420"/>
    </ligand>
</feature>
<dbReference type="NCBIfam" id="TIGR00110">
    <property type="entry name" value="ilvD"/>
    <property type="match status" value="1"/>
</dbReference>
<evidence type="ECO:0000256" key="4">
    <source>
        <dbReference type="ARBA" id="ARBA00022714"/>
    </source>
</evidence>
<comment type="pathway">
    <text evidence="12 15">Amino-acid biosynthesis; L-valine biosynthesis; L-valine from pyruvate: step 3/4.</text>
</comment>
<comment type="function">
    <text evidence="15">Functions in the biosynthesis of branched-chain amino acids. Catalyzes the dehydration of (2R,3R)-2,3-dihydroxy-3-methylpentanoate (2,3-dihydroxy-3-methylvalerate) into 2-oxo-3-methylpentanoate (2-oxo-3-methylvalerate) and of (2R)-2,3-dihydroxy-3-methylbutanoate (2,3-dihydroxyisovalerate) into 2-oxo-3-methylbutanoate (2-oxoisovalerate), the penultimate precursor to L-isoleucine and L-valine, respectively.</text>
</comment>
<dbReference type="UniPathway" id="UPA00049">
    <property type="reaction ID" value="UER00061"/>
</dbReference>
<dbReference type="Pfam" id="PF00920">
    <property type="entry name" value="ILVD_EDD_N"/>
    <property type="match status" value="1"/>
</dbReference>
<comment type="cofactor">
    <cofactor evidence="1 15">
        <name>Mg(2+)</name>
        <dbReference type="ChEBI" id="CHEBI:18420"/>
    </cofactor>
</comment>
<dbReference type="InterPro" id="IPR020558">
    <property type="entry name" value="DiOHA_6PGluconate_deHydtase_CS"/>
</dbReference>
<dbReference type="Proteomes" id="UP000093694">
    <property type="component" value="Unassembled WGS sequence"/>
</dbReference>
<dbReference type="EMBL" id="LITQ01000001">
    <property type="protein sequence ID" value="OAA95068.1"/>
    <property type="molecule type" value="Genomic_DNA"/>
</dbReference>
<feature type="binding site" evidence="15">
    <location>
        <position position="442"/>
    </location>
    <ligand>
        <name>Mg(2+)</name>
        <dbReference type="ChEBI" id="CHEBI:18420"/>
    </ligand>
</feature>
<name>A0A166UMQ7_9CLOT</name>
<dbReference type="PATRIC" id="fig|1705578.3.peg.298"/>
<sequence>MKSDSVKKGIKAAPARALMYGMGYTKEEIERPLIGIVNSQNEIVAGHMHLDEIAKAAKLGVAMSGGTPIEFPAIAVCDGIAMGHVGMKYSLASRELIADSIEAMATAHGFDGLVLIPNCDKIVPGMLMAAARLNIPAVVVSGGPMRAGKLNNKALDFSTCIEKVAACSDGKVTEEELEEEAKRACPGCGSCSGLFTANSMNSLTEVLGMGLPLNGSALAQTGERNQLAKYAGMYVMDCVKNDRRPRDILTLDAFKNAITVDMAMAGSTNTVLHLPAIAHEAGIELNLDLFHEISKHTPCLTKLSPSGKHHMEDLHLAGGIPALMNELSKKGLINEDALTVTGKTVGETIKDFKVLDYEVIRSVDNAYSSEGGIAILRGNLAPDGAVVKESAVSKETMVHEGPARVYNSEEEAVKAIFGNEINKGDVIVIRYEGPKGGPGMREMLSPTSAIAGMGLDKDVALLTDGRFSGATRGASIGHVSPEAMEGGLIGLVEEGDTIFVDITNKKLELKVSEEELEKRRKNYVKPEPKIKTGYLSRYAKLVTSANTGAVLK</sequence>
<evidence type="ECO:0000256" key="6">
    <source>
        <dbReference type="ARBA" id="ARBA00022842"/>
    </source>
</evidence>
<dbReference type="NCBIfam" id="NF002068">
    <property type="entry name" value="PRK00911.1"/>
    <property type="match status" value="1"/>
</dbReference>
<dbReference type="EC" id="4.2.1.9" evidence="14 15"/>
<evidence type="ECO:0000313" key="21">
    <source>
        <dbReference type="Proteomes" id="UP000093694"/>
    </source>
</evidence>
<evidence type="ECO:0000259" key="17">
    <source>
        <dbReference type="Pfam" id="PF24877"/>
    </source>
</evidence>
<dbReference type="AlphaFoldDB" id="A0A166UMQ7"/>
<evidence type="ECO:0000256" key="11">
    <source>
        <dbReference type="ARBA" id="ARBA00029304"/>
    </source>
</evidence>
<dbReference type="InterPro" id="IPR037237">
    <property type="entry name" value="IlvD/EDD_N"/>
</dbReference>
<keyword evidence="9 15" id="KW-0456">Lyase</keyword>
<evidence type="ECO:0000256" key="10">
    <source>
        <dbReference type="ARBA" id="ARBA00023304"/>
    </source>
</evidence>
<dbReference type="GO" id="GO:0004160">
    <property type="term" value="F:dihydroxy-acid dehydratase activity"/>
    <property type="evidence" value="ECO:0007669"/>
    <property type="project" value="UniProtKB-UniRule"/>
</dbReference>
<evidence type="ECO:0000256" key="3">
    <source>
        <dbReference type="ARBA" id="ARBA00022605"/>
    </source>
</evidence>
<evidence type="ECO:0000313" key="18">
    <source>
        <dbReference type="EMBL" id="OAA95068.1"/>
    </source>
</evidence>
<dbReference type="PANTHER" id="PTHR43661:SF3">
    <property type="entry name" value="D-XYLONATE DEHYDRATASE YAGF-RELATED"/>
    <property type="match status" value="1"/>
</dbReference>
<evidence type="ECO:0000256" key="1">
    <source>
        <dbReference type="ARBA" id="ARBA00001946"/>
    </source>
</evidence>
<evidence type="ECO:0000256" key="8">
    <source>
        <dbReference type="ARBA" id="ARBA00023014"/>
    </source>
</evidence>
<dbReference type="GO" id="GO:0000287">
    <property type="term" value="F:magnesium ion binding"/>
    <property type="evidence" value="ECO:0007669"/>
    <property type="project" value="UniProtKB-UniRule"/>
</dbReference>
<keyword evidence="6 15" id="KW-0460">Magnesium</keyword>
<evidence type="ECO:0000256" key="9">
    <source>
        <dbReference type="ARBA" id="ARBA00023239"/>
    </source>
</evidence>
<dbReference type="UniPathway" id="UPA00047">
    <property type="reaction ID" value="UER00057"/>
</dbReference>
<dbReference type="Gene3D" id="3.50.30.80">
    <property type="entry name" value="IlvD/EDD C-terminal domain-like"/>
    <property type="match status" value="1"/>
</dbReference>
<keyword evidence="3 15" id="KW-0028">Amino-acid biosynthesis</keyword>
<dbReference type="GO" id="GO:0005829">
    <property type="term" value="C:cytosol"/>
    <property type="evidence" value="ECO:0007669"/>
    <property type="project" value="TreeGrafter"/>
</dbReference>
<protein>
    <recommendedName>
        <fullName evidence="14 15">Dihydroxy-acid dehydratase</fullName>
        <shortName evidence="15">DAD</shortName>
        <ecNumber evidence="14 15">4.2.1.9</ecNumber>
    </recommendedName>
</protein>